<dbReference type="Proteomes" id="UP000574276">
    <property type="component" value="Unassembled WGS sequence"/>
</dbReference>
<dbReference type="InterPro" id="IPR016181">
    <property type="entry name" value="Acyl_CoA_acyltransferase"/>
</dbReference>
<dbReference type="EMBL" id="JACEGA010000001">
    <property type="protein sequence ID" value="MBB2184091.1"/>
    <property type="molecule type" value="Genomic_DNA"/>
</dbReference>
<evidence type="ECO:0000256" key="6">
    <source>
        <dbReference type="ARBA" id="ARBA00023316"/>
    </source>
</evidence>
<keyword evidence="9" id="KW-1185">Reference proteome</keyword>
<evidence type="ECO:0000256" key="3">
    <source>
        <dbReference type="ARBA" id="ARBA00022960"/>
    </source>
</evidence>
<sequence>MDIYFQPEYGKLYETIEQGKSEVYEYKGPLGAIQHMYIRREIPIQIDHKTYYDLITPYGYGGPLIVSCEDGSRDQLVQSFQKEFQSYCLDHNIVSEFIRFHPIVKNADDFQNCYEIQTIRKTVGTNLVDYDDPVQAEFSKSCRKNIRRAVEEGVTYRITENPSHAGDFTKIYYATMDRNDANSFYFFDDEYFTQCINLFPDHVILVEAIYQGKTVAMSFCFIYGKWIHIHLSGALTEYLHLSPSYILKYAVTMWGKEKGYELIHYGGGRTNSPEDNLYLFKKKFGRNTEFTFCTGKRIWNTEVYQRLCTAAGVTQTNDFFPVYRI</sequence>
<dbReference type="GO" id="GO:0008360">
    <property type="term" value="P:regulation of cell shape"/>
    <property type="evidence" value="ECO:0007669"/>
    <property type="project" value="UniProtKB-KW"/>
</dbReference>
<evidence type="ECO:0000256" key="5">
    <source>
        <dbReference type="ARBA" id="ARBA00023315"/>
    </source>
</evidence>
<keyword evidence="2 8" id="KW-0808">Transferase</keyword>
<dbReference type="PANTHER" id="PTHR36174:SF1">
    <property type="entry name" value="LIPID II:GLYCINE GLYCYLTRANSFERASE"/>
    <property type="match status" value="1"/>
</dbReference>
<dbReference type="RefSeq" id="WP_228353686.1">
    <property type="nucleotide sequence ID" value="NZ_JACEGA010000001.1"/>
</dbReference>
<feature type="domain" description="BioF2-like acetyltransferase" evidence="7">
    <location>
        <begin position="138"/>
        <end position="269"/>
    </location>
</feature>
<evidence type="ECO:0000256" key="4">
    <source>
        <dbReference type="ARBA" id="ARBA00022984"/>
    </source>
</evidence>
<gene>
    <name evidence="8" type="ORF">H0486_14515</name>
</gene>
<keyword evidence="3" id="KW-0133">Cell shape</keyword>
<organism evidence="8 9">
    <name type="scientific">Variimorphobacter saccharofermentans</name>
    <dbReference type="NCBI Taxonomy" id="2755051"/>
    <lineage>
        <taxon>Bacteria</taxon>
        <taxon>Bacillati</taxon>
        <taxon>Bacillota</taxon>
        <taxon>Clostridia</taxon>
        <taxon>Lachnospirales</taxon>
        <taxon>Lachnospiraceae</taxon>
        <taxon>Variimorphobacter</taxon>
    </lineage>
</organism>
<dbReference type="InterPro" id="IPR003447">
    <property type="entry name" value="FEMABX"/>
</dbReference>
<comment type="similarity">
    <text evidence="1">Belongs to the FemABX family.</text>
</comment>
<evidence type="ECO:0000313" key="8">
    <source>
        <dbReference type="EMBL" id="MBB2184091.1"/>
    </source>
</evidence>
<proteinExistence type="inferred from homology"/>
<dbReference type="Pfam" id="PF13480">
    <property type="entry name" value="Acetyltransf_6"/>
    <property type="match status" value="1"/>
</dbReference>
<protein>
    <submittedName>
        <fullName evidence="8">Peptidoglycan bridge formation glycyltransferase FemA/FemB family protein</fullName>
    </submittedName>
</protein>
<keyword evidence="6" id="KW-0961">Cell wall biogenesis/degradation</keyword>
<dbReference type="GO" id="GO:0009252">
    <property type="term" value="P:peptidoglycan biosynthetic process"/>
    <property type="evidence" value="ECO:0007669"/>
    <property type="project" value="UniProtKB-KW"/>
</dbReference>
<keyword evidence="5" id="KW-0012">Acyltransferase</keyword>
<name>A0A839K600_9FIRM</name>
<dbReference type="InterPro" id="IPR050644">
    <property type="entry name" value="PG_Glycine_Bridge_Synth"/>
</dbReference>
<reference evidence="8 9" key="1">
    <citation type="submission" date="2020-07" db="EMBL/GenBank/DDBJ databases">
        <title>Characterization and genome sequencing of isolate MD1, a novel member within the family Lachnospiraceae.</title>
        <authorList>
            <person name="Rettenmaier R."/>
            <person name="Di Bello L."/>
            <person name="Zinser C."/>
            <person name="Scheitz K."/>
            <person name="Liebl W."/>
            <person name="Zverlov V."/>
        </authorList>
    </citation>
    <scope>NUCLEOTIDE SEQUENCE [LARGE SCALE GENOMIC DNA]</scope>
    <source>
        <strain evidence="8 9">MD1</strain>
    </source>
</reference>
<dbReference type="InterPro" id="IPR038740">
    <property type="entry name" value="BioF2-like_GNAT_dom"/>
</dbReference>
<accession>A0A839K600</accession>
<evidence type="ECO:0000256" key="1">
    <source>
        <dbReference type="ARBA" id="ARBA00009943"/>
    </source>
</evidence>
<evidence type="ECO:0000259" key="7">
    <source>
        <dbReference type="Pfam" id="PF13480"/>
    </source>
</evidence>
<dbReference type="AlphaFoldDB" id="A0A839K600"/>
<dbReference type="GO" id="GO:0016755">
    <property type="term" value="F:aminoacyltransferase activity"/>
    <property type="evidence" value="ECO:0007669"/>
    <property type="project" value="InterPro"/>
</dbReference>
<dbReference type="PROSITE" id="PS51191">
    <property type="entry name" value="FEMABX"/>
    <property type="match status" value="1"/>
</dbReference>
<dbReference type="SUPFAM" id="SSF55729">
    <property type="entry name" value="Acyl-CoA N-acyltransferases (Nat)"/>
    <property type="match status" value="1"/>
</dbReference>
<keyword evidence="4" id="KW-0573">Peptidoglycan synthesis</keyword>
<dbReference type="GO" id="GO:0071555">
    <property type="term" value="P:cell wall organization"/>
    <property type="evidence" value="ECO:0007669"/>
    <property type="project" value="UniProtKB-KW"/>
</dbReference>
<dbReference type="PANTHER" id="PTHR36174">
    <property type="entry name" value="LIPID II:GLYCINE GLYCYLTRANSFERASE"/>
    <property type="match status" value="1"/>
</dbReference>
<evidence type="ECO:0000256" key="2">
    <source>
        <dbReference type="ARBA" id="ARBA00022679"/>
    </source>
</evidence>
<dbReference type="Gene3D" id="3.40.630.30">
    <property type="match status" value="1"/>
</dbReference>
<comment type="caution">
    <text evidence="8">The sequence shown here is derived from an EMBL/GenBank/DDBJ whole genome shotgun (WGS) entry which is preliminary data.</text>
</comment>
<evidence type="ECO:0000313" key="9">
    <source>
        <dbReference type="Proteomes" id="UP000574276"/>
    </source>
</evidence>